<dbReference type="Proteomes" id="UP000231292">
    <property type="component" value="Unassembled WGS sequence"/>
</dbReference>
<dbReference type="EMBL" id="PCRK01000116">
    <property type="protein sequence ID" value="PIP19080.1"/>
    <property type="molecule type" value="Genomic_DNA"/>
</dbReference>
<dbReference type="PROSITE" id="PS51379">
    <property type="entry name" value="4FE4S_FER_2"/>
    <property type="match status" value="1"/>
</dbReference>
<accession>A0A2G9YIL3</accession>
<evidence type="ECO:0000313" key="5">
    <source>
        <dbReference type="EMBL" id="PIP19080.1"/>
    </source>
</evidence>
<dbReference type="PROSITE" id="PS00198">
    <property type="entry name" value="4FE4S_FER_1"/>
    <property type="match status" value="1"/>
</dbReference>
<comment type="caution">
    <text evidence="5">The sequence shown here is derived from an EMBL/GenBank/DDBJ whole genome shotgun (WGS) entry which is preliminary data.</text>
</comment>
<evidence type="ECO:0000313" key="6">
    <source>
        <dbReference type="Proteomes" id="UP000231292"/>
    </source>
</evidence>
<sequence length="62" mass="6946">MNKIVIIDESLCIGCAKCVELCPKKILYIDKATQKCKVTDETKCDKLKGCERICLVQAIKIV</sequence>
<organism evidence="5 6">
    <name type="scientific">Candidatus Sherwoodlollariibacterium unditelluris</name>
    <dbReference type="NCBI Taxonomy" id="1974757"/>
    <lineage>
        <taxon>Bacteria</taxon>
        <taxon>Pseudomonadati</taxon>
        <taxon>Candidatus Omnitrophota</taxon>
        <taxon>Candidatus Sherwoodlollariibacterium</taxon>
    </lineage>
</organism>
<dbReference type="Gene3D" id="3.30.70.20">
    <property type="match status" value="1"/>
</dbReference>
<feature type="domain" description="4Fe-4S ferredoxin-type" evidence="4">
    <location>
        <begin position="3"/>
        <end position="32"/>
    </location>
</feature>
<dbReference type="SUPFAM" id="SSF54862">
    <property type="entry name" value="4Fe-4S ferredoxins"/>
    <property type="match status" value="1"/>
</dbReference>
<evidence type="ECO:0000256" key="1">
    <source>
        <dbReference type="ARBA" id="ARBA00022723"/>
    </source>
</evidence>
<keyword evidence="2" id="KW-0408">Iron</keyword>
<reference evidence="5 6" key="1">
    <citation type="submission" date="2017-09" db="EMBL/GenBank/DDBJ databases">
        <title>Depth-based differentiation of microbial function through sediment-hosted aquifers and enrichment of novel symbionts in the deep terrestrial subsurface.</title>
        <authorList>
            <person name="Probst A.J."/>
            <person name="Ladd B."/>
            <person name="Jarett J.K."/>
            <person name="Geller-Mcgrath D.E."/>
            <person name="Sieber C.M."/>
            <person name="Emerson J.B."/>
            <person name="Anantharaman K."/>
            <person name="Thomas B.C."/>
            <person name="Malmstrom R."/>
            <person name="Stieglmeier M."/>
            <person name="Klingl A."/>
            <person name="Woyke T."/>
            <person name="Ryan C.M."/>
            <person name="Banfield J.F."/>
        </authorList>
    </citation>
    <scope>NUCLEOTIDE SEQUENCE [LARGE SCALE GENOMIC DNA]</scope>
    <source>
        <strain evidence="5">CG23_combo_of_CG06-09_8_20_14_all_41_10</strain>
    </source>
</reference>
<keyword evidence="3" id="KW-0411">Iron-sulfur</keyword>
<evidence type="ECO:0000256" key="2">
    <source>
        <dbReference type="ARBA" id="ARBA00023004"/>
    </source>
</evidence>
<dbReference type="GO" id="GO:0051536">
    <property type="term" value="F:iron-sulfur cluster binding"/>
    <property type="evidence" value="ECO:0007669"/>
    <property type="project" value="UniProtKB-KW"/>
</dbReference>
<protein>
    <submittedName>
        <fullName evidence="5">Ferredoxin</fullName>
    </submittedName>
</protein>
<dbReference type="GO" id="GO:0046872">
    <property type="term" value="F:metal ion binding"/>
    <property type="evidence" value="ECO:0007669"/>
    <property type="project" value="UniProtKB-KW"/>
</dbReference>
<keyword evidence="1" id="KW-0479">Metal-binding</keyword>
<dbReference type="AlphaFoldDB" id="A0A2G9YIL3"/>
<proteinExistence type="predicted"/>
<evidence type="ECO:0000256" key="3">
    <source>
        <dbReference type="ARBA" id="ARBA00023014"/>
    </source>
</evidence>
<dbReference type="InterPro" id="IPR017896">
    <property type="entry name" value="4Fe4S_Fe-S-bd"/>
</dbReference>
<gene>
    <name evidence="5" type="ORF">COX41_04775</name>
</gene>
<evidence type="ECO:0000259" key="4">
    <source>
        <dbReference type="PROSITE" id="PS51379"/>
    </source>
</evidence>
<name>A0A2G9YIL3_9BACT</name>
<dbReference type="Pfam" id="PF00037">
    <property type="entry name" value="Fer4"/>
    <property type="match status" value="1"/>
</dbReference>
<dbReference type="InterPro" id="IPR017900">
    <property type="entry name" value="4Fe4S_Fe_S_CS"/>
</dbReference>